<evidence type="ECO:0000313" key="3">
    <source>
        <dbReference type="Proteomes" id="UP001165085"/>
    </source>
</evidence>
<evidence type="ECO:0000313" key="2">
    <source>
        <dbReference type="EMBL" id="GMI01610.1"/>
    </source>
</evidence>
<organism evidence="2 3">
    <name type="scientific">Triparma strigata</name>
    <dbReference type="NCBI Taxonomy" id="1606541"/>
    <lineage>
        <taxon>Eukaryota</taxon>
        <taxon>Sar</taxon>
        <taxon>Stramenopiles</taxon>
        <taxon>Ochrophyta</taxon>
        <taxon>Bolidophyceae</taxon>
        <taxon>Parmales</taxon>
        <taxon>Triparmaceae</taxon>
        <taxon>Triparma</taxon>
    </lineage>
</organism>
<evidence type="ECO:0000256" key="1">
    <source>
        <dbReference type="SAM" id="MobiDB-lite"/>
    </source>
</evidence>
<proteinExistence type="predicted"/>
<protein>
    <submittedName>
        <fullName evidence="2">Uncharacterized protein</fullName>
    </submittedName>
</protein>
<feature type="compositionally biased region" description="Low complexity" evidence="1">
    <location>
        <begin position="136"/>
        <end position="145"/>
    </location>
</feature>
<name>A0A9W7C2L6_9STRA</name>
<comment type="caution">
    <text evidence="2">The sequence shown here is derived from an EMBL/GenBank/DDBJ whole genome shotgun (WGS) entry which is preliminary data.</text>
</comment>
<reference evidence="3" key="1">
    <citation type="journal article" date="2023" name="Commun. Biol.">
        <title>Genome analysis of Parmales, the sister group of diatoms, reveals the evolutionary specialization of diatoms from phago-mixotrophs to photoautotrophs.</title>
        <authorList>
            <person name="Ban H."/>
            <person name="Sato S."/>
            <person name="Yoshikawa S."/>
            <person name="Yamada K."/>
            <person name="Nakamura Y."/>
            <person name="Ichinomiya M."/>
            <person name="Sato N."/>
            <person name="Blanc-Mathieu R."/>
            <person name="Endo H."/>
            <person name="Kuwata A."/>
            <person name="Ogata H."/>
        </authorList>
    </citation>
    <scope>NUCLEOTIDE SEQUENCE [LARGE SCALE GENOMIC DNA]</scope>
    <source>
        <strain evidence="3">NIES 3701</strain>
    </source>
</reference>
<keyword evidence="3" id="KW-1185">Reference proteome</keyword>
<gene>
    <name evidence="2" type="ORF">TrST_g8733</name>
</gene>
<dbReference type="Proteomes" id="UP001165085">
    <property type="component" value="Unassembled WGS sequence"/>
</dbReference>
<dbReference type="EMBL" id="BRXY01000582">
    <property type="protein sequence ID" value="GMI01610.1"/>
    <property type="molecule type" value="Genomic_DNA"/>
</dbReference>
<dbReference type="AlphaFoldDB" id="A0A9W7C2L6"/>
<sequence length="208" mass="23677">MSSLLLKSHDDSTLQSVPEDSVVKYNTVVKSCFLPRDVQEEIISRSRSKKSPIIIHWSSLFFCVLRTTCPECIENSGRCCKIVEGKWREVIRRRKSGIVRHINSEVWLVFEFDVGEGGGFKNIIENADDGDKMKRSMSSSSLSRSPSPPPPDIRKRRRTFPLSSSSPPKSRQRRKANHSNSTVIEIARKVREEIGMEKGKIGNKRFSI</sequence>
<feature type="region of interest" description="Disordered" evidence="1">
    <location>
        <begin position="124"/>
        <end position="182"/>
    </location>
</feature>
<accession>A0A9W7C2L6</accession>